<organism evidence="2 3">
    <name type="scientific">Symbiobacterium terraclitae</name>
    <dbReference type="NCBI Taxonomy" id="557451"/>
    <lineage>
        <taxon>Bacteria</taxon>
        <taxon>Bacillati</taxon>
        <taxon>Bacillota</taxon>
        <taxon>Clostridia</taxon>
        <taxon>Eubacteriales</taxon>
        <taxon>Symbiobacteriaceae</taxon>
        <taxon>Symbiobacterium</taxon>
    </lineage>
</organism>
<reference evidence="2 3" key="1">
    <citation type="submission" date="2021-03" db="EMBL/GenBank/DDBJ databases">
        <title>Genomic Encyclopedia of Type Strains, Phase IV (KMG-IV): sequencing the most valuable type-strain genomes for metagenomic binning, comparative biology and taxonomic classification.</title>
        <authorList>
            <person name="Goeker M."/>
        </authorList>
    </citation>
    <scope>NUCLEOTIDE SEQUENCE [LARGE SCALE GENOMIC DNA]</scope>
    <source>
        <strain evidence="2 3">DSM 27138</strain>
    </source>
</reference>
<dbReference type="EMBL" id="JAGGLG010000005">
    <property type="protein sequence ID" value="MBP2017448.1"/>
    <property type="molecule type" value="Genomic_DNA"/>
</dbReference>
<keyword evidence="1" id="KW-0812">Transmembrane</keyword>
<keyword evidence="1" id="KW-1133">Transmembrane helix</keyword>
<dbReference type="Proteomes" id="UP001519289">
    <property type="component" value="Unassembled WGS sequence"/>
</dbReference>
<keyword evidence="1" id="KW-0472">Membrane</keyword>
<keyword evidence="3" id="KW-1185">Reference proteome</keyword>
<evidence type="ECO:0000313" key="3">
    <source>
        <dbReference type="Proteomes" id="UP001519289"/>
    </source>
</evidence>
<dbReference type="RefSeq" id="WP_209465595.1">
    <property type="nucleotide sequence ID" value="NZ_JAGGLG010000005.1"/>
</dbReference>
<sequence>MQIQLPLTLRPNPMKWIFVMVLMAAMAAGGLWLWHEEPLPASVAVVFGLLGALAAAVQVLPNASYLRLTPEGFTFCSLFRSHTVAWSDVTEFYVLEHRGNGHKLVGWHYAPHYAHQLTLRIVNDNLIGVEAALPDTYGMDAYALADLMAELQQAYGKRPDEEPSSASAAE</sequence>
<evidence type="ECO:0008006" key="4">
    <source>
        <dbReference type="Google" id="ProtNLM"/>
    </source>
</evidence>
<gene>
    <name evidence="2" type="ORF">J2Z79_000831</name>
</gene>
<feature type="transmembrane region" description="Helical" evidence="1">
    <location>
        <begin position="16"/>
        <end position="35"/>
    </location>
</feature>
<name>A0ABS4JPH9_9FIRM</name>
<evidence type="ECO:0000256" key="1">
    <source>
        <dbReference type="SAM" id="Phobius"/>
    </source>
</evidence>
<protein>
    <recommendedName>
        <fullName evidence="4">PH domain-containing protein</fullName>
    </recommendedName>
</protein>
<evidence type="ECO:0000313" key="2">
    <source>
        <dbReference type="EMBL" id="MBP2017448.1"/>
    </source>
</evidence>
<accession>A0ABS4JPH9</accession>
<proteinExistence type="predicted"/>
<feature type="transmembrane region" description="Helical" evidence="1">
    <location>
        <begin position="41"/>
        <end position="60"/>
    </location>
</feature>
<comment type="caution">
    <text evidence="2">The sequence shown here is derived from an EMBL/GenBank/DDBJ whole genome shotgun (WGS) entry which is preliminary data.</text>
</comment>